<dbReference type="Proteomes" id="UP001165653">
    <property type="component" value="Unassembled WGS sequence"/>
</dbReference>
<accession>A0ABT3GAZ8</accession>
<keyword evidence="1" id="KW-0472">Membrane</keyword>
<reference evidence="2" key="1">
    <citation type="submission" date="2022-10" db="EMBL/GenBank/DDBJ databases">
        <title>Luteolibacter sp. GHJ8, whole genome shotgun sequencing project.</title>
        <authorList>
            <person name="Zhao G."/>
            <person name="Shen L."/>
        </authorList>
    </citation>
    <scope>NUCLEOTIDE SEQUENCE</scope>
    <source>
        <strain evidence="2">GHJ8</strain>
    </source>
</reference>
<name>A0ABT3GAZ8_9BACT</name>
<proteinExistence type="predicted"/>
<organism evidence="2 3">
    <name type="scientific">Luteolibacter rhizosphaerae</name>
    <dbReference type="NCBI Taxonomy" id="2989719"/>
    <lineage>
        <taxon>Bacteria</taxon>
        <taxon>Pseudomonadati</taxon>
        <taxon>Verrucomicrobiota</taxon>
        <taxon>Verrucomicrobiia</taxon>
        <taxon>Verrucomicrobiales</taxon>
        <taxon>Verrucomicrobiaceae</taxon>
        <taxon>Luteolibacter</taxon>
    </lineage>
</organism>
<evidence type="ECO:0000313" key="3">
    <source>
        <dbReference type="Proteomes" id="UP001165653"/>
    </source>
</evidence>
<keyword evidence="1" id="KW-0812">Transmembrane</keyword>
<comment type="caution">
    <text evidence="2">The sequence shown here is derived from an EMBL/GenBank/DDBJ whole genome shotgun (WGS) entry which is preliminary data.</text>
</comment>
<feature type="transmembrane region" description="Helical" evidence="1">
    <location>
        <begin position="120"/>
        <end position="139"/>
    </location>
</feature>
<evidence type="ECO:0000313" key="2">
    <source>
        <dbReference type="EMBL" id="MCW1917005.1"/>
    </source>
</evidence>
<dbReference type="RefSeq" id="WP_264516625.1">
    <property type="nucleotide sequence ID" value="NZ_JAPDDR010000023.1"/>
</dbReference>
<sequence length="154" mass="17923">MPRPWHRSPLFYLGLFPLLFLLWAWWDSNHHSTTFMKVRGSTSLVHLQVITHSRGALRITDQKVEVIHASISTGTDFGRSSVASEERLWCPAPHLEIARQTTSETADYQPEIITESHLTLPHWLLILAYLALWSLLLFWRSRRIKRLSRLKISA</sequence>
<dbReference type="EMBL" id="JAPDDR010000023">
    <property type="protein sequence ID" value="MCW1917005.1"/>
    <property type="molecule type" value="Genomic_DNA"/>
</dbReference>
<keyword evidence="1" id="KW-1133">Transmembrane helix</keyword>
<gene>
    <name evidence="2" type="ORF">OJ996_25675</name>
</gene>
<evidence type="ECO:0000256" key="1">
    <source>
        <dbReference type="SAM" id="Phobius"/>
    </source>
</evidence>
<feature type="transmembrane region" description="Helical" evidence="1">
    <location>
        <begin position="9"/>
        <end position="26"/>
    </location>
</feature>
<keyword evidence="3" id="KW-1185">Reference proteome</keyword>
<protein>
    <submittedName>
        <fullName evidence="2">Uncharacterized protein</fullName>
    </submittedName>
</protein>